<sequence>MIKACHSGGSRWAVACLLLLGVAMAKPAAAFYNSSSALGTNTNEIMDDDSSAPFIDLMKMSLPFREARQLNKGNIEYDRNGWPTRISTGGQVGTRFVSKLPAGTIPSGPYTVLYEGEGKLEYGNDATVQNQAPGRDVIILDPGKDNELNATLFIKATNPANPLRNIRILPPGGICSSNPFQRVAAAGQCRGDYLSFEQHSGKIIFNPDYLTFMRDYRVIRFMNMSGITRNPVYAWEDRASIDQQTWGGAEGIRGAPMEVMVELANRLHADPWFSLPHAASNDFIRRFAEYVQVNLDPSLKVYVEYSNEVWNGVFTQHAYAKQQGVQMGLDPDPNQAAYKFYSKRSVDVFGIWEQVFQGNKRVVRVMSGLVGSTQMTKTILSYNGAYRFTDAYAVAPYVFGDAKALRAARSVNDIFSVMTDPKYPHSLPGELKLVGKQAELTKSFGVDLIAYEGGQHLVEMTTKSDAQHPNNLFYAANRDPRMASIYQQLLTGWKQAGGKLFVHFSSPRIYRKYGSFGTKEYITQPDSQAPKHRALLAFTKANPCWWSGCAGNTLVRQTKPVSTLEAMKTQSEPLDATAPQYEPISGEAPPFPMGNIPPEAVASQAQPDSTLISMHSAPNEQYVVGGNALIRKVLNRANVWQGASVYQLRNVVNGKIDGKQDLAALWQASWDQQNLYMRIGVEDDRPAVNDSTVPWEDDAVEWYLDADASMASQYDQRNDFHFIFNLKNGTVMLGKNSPRGASLSLNQKLTRSANGYVLEVTLPWSALGVSPRSGHRLGLDVHVDDDDDGGDRDGKLTWKAKQDDAWQNPSLFGGAILGE</sequence>
<name>A0ABY9MPW3_9GAMM</name>
<gene>
    <name evidence="3" type="ORF">RCF98_17265</name>
</gene>
<proteinExistence type="predicted"/>
<protein>
    <submittedName>
        <fullName evidence="3">Sugar-binding protein</fullName>
    </submittedName>
</protein>
<evidence type="ECO:0000259" key="2">
    <source>
        <dbReference type="Pfam" id="PF06452"/>
    </source>
</evidence>
<dbReference type="Proteomes" id="UP001236657">
    <property type="component" value="Chromosome"/>
</dbReference>
<dbReference type="InterPro" id="IPR010502">
    <property type="entry name" value="Carb-bd_dom_fam9"/>
</dbReference>
<evidence type="ECO:0000313" key="3">
    <source>
        <dbReference type="EMBL" id="WML90701.1"/>
    </source>
</evidence>
<dbReference type="RefSeq" id="WP_308895232.1">
    <property type="nucleotide sequence ID" value="NZ_CP133218.1"/>
</dbReference>
<organism evidence="3 4">
    <name type="scientific">Thiothrix lacustris</name>
    <dbReference type="NCBI Taxonomy" id="525917"/>
    <lineage>
        <taxon>Bacteria</taxon>
        <taxon>Pseudomonadati</taxon>
        <taxon>Pseudomonadota</taxon>
        <taxon>Gammaproteobacteria</taxon>
        <taxon>Thiotrichales</taxon>
        <taxon>Thiotrichaceae</taxon>
        <taxon>Thiothrix</taxon>
    </lineage>
</organism>
<dbReference type="SUPFAM" id="SSF49344">
    <property type="entry name" value="CBD9-like"/>
    <property type="match status" value="1"/>
</dbReference>
<dbReference type="EMBL" id="CP133218">
    <property type="protein sequence ID" value="WML90701.1"/>
    <property type="molecule type" value="Genomic_DNA"/>
</dbReference>
<dbReference type="Pfam" id="PF06452">
    <property type="entry name" value="CBM9_1"/>
    <property type="match status" value="1"/>
</dbReference>
<keyword evidence="1" id="KW-0732">Signal</keyword>
<feature type="signal peptide" evidence="1">
    <location>
        <begin position="1"/>
        <end position="25"/>
    </location>
</feature>
<feature type="chain" id="PRO_5045819778" evidence="1">
    <location>
        <begin position="26"/>
        <end position="819"/>
    </location>
</feature>
<feature type="domain" description="Carbohydrate-binding" evidence="2">
    <location>
        <begin position="638"/>
        <end position="817"/>
    </location>
</feature>
<dbReference type="Gene3D" id="2.60.40.1190">
    <property type="match status" value="1"/>
</dbReference>
<keyword evidence="4" id="KW-1185">Reference proteome</keyword>
<evidence type="ECO:0000313" key="4">
    <source>
        <dbReference type="Proteomes" id="UP001236657"/>
    </source>
</evidence>
<evidence type="ECO:0000256" key="1">
    <source>
        <dbReference type="SAM" id="SignalP"/>
    </source>
</evidence>
<accession>A0ABY9MPW3</accession>
<reference evidence="3 4" key="1">
    <citation type="submission" date="2023-08" db="EMBL/GenBank/DDBJ databases">
        <title>New molecular markers tilS and rpoB for phylogenetic and monitoring studies of the genus Thiothrix biodiversity.</title>
        <authorList>
            <person name="Ravin N.V."/>
            <person name="Smolyakov D."/>
            <person name="Markov N.D."/>
            <person name="Beletsky A.V."/>
            <person name="Mardanov A.V."/>
            <person name="Rudenko T.S."/>
            <person name="Grabovich M.Y."/>
        </authorList>
    </citation>
    <scope>NUCLEOTIDE SEQUENCE [LARGE SCALE GENOMIC DNA]</scope>
    <source>
        <strain evidence="3 4">MK1</strain>
    </source>
</reference>